<evidence type="ECO:0000313" key="1">
    <source>
        <dbReference type="EMBL" id="EEH55572.1"/>
    </source>
</evidence>
<keyword evidence="2" id="KW-1185">Reference proteome</keyword>
<reference evidence="1 2" key="1">
    <citation type="journal article" date="2009" name="Science">
        <title>Green evolution and dynamic adaptations revealed by genomes of the marine picoeukaryotes Micromonas.</title>
        <authorList>
            <person name="Worden A.Z."/>
            <person name="Lee J.H."/>
            <person name="Mock T."/>
            <person name="Rouze P."/>
            <person name="Simmons M.P."/>
            <person name="Aerts A.L."/>
            <person name="Allen A.E."/>
            <person name="Cuvelier M.L."/>
            <person name="Derelle E."/>
            <person name="Everett M.V."/>
            <person name="Foulon E."/>
            <person name="Grimwood J."/>
            <person name="Gundlach H."/>
            <person name="Henrissat B."/>
            <person name="Napoli C."/>
            <person name="McDonald S.M."/>
            <person name="Parker M.S."/>
            <person name="Rombauts S."/>
            <person name="Salamov A."/>
            <person name="Von Dassow P."/>
            <person name="Badger J.H."/>
            <person name="Coutinho P.M."/>
            <person name="Demir E."/>
            <person name="Dubchak I."/>
            <person name="Gentemann C."/>
            <person name="Eikrem W."/>
            <person name="Gready J.E."/>
            <person name="John U."/>
            <person name="Lanier W."/>
            <person name="Lindquist E.A."/>
            <person name="Lucas S."/>
            <person name="Mayer K.F."/>
            <person name="Moreau H."/>
            <person name="Not F."/>
            <person name="Otillar R."/>
            <person name="Panaud O."/>
            <person name="Pangilinan J."/>
            <person name="Paulsen I."/>
            <person name="Piegu B."/>
            <person name="Poliakov A."/>
            <person name="Robbens S."/>
            <person name="Schmutz J."/>
            <person name="Toulza E."/>
            <person name="Wyss T."/>
            <person name="Zelensky A."/>
            <person name="Zhou K."/>
            <person name="Armbrust E.V."/>
            <person name="Bhattacharya D."/>
            <person name="Goodenough U.W."/>
            <person name="Van de Peer Y."/>
            <person name="Grigoriev I.V."/>
        </authorList>
    </citation>
    <scope>NUCLEOTIDE SEQUENCE [LARGE SCALE GENOMIC DNA]</scope>
    <source>
        <strain evidence="1 2">CCMP1545</strain>
    </source>
</reference>
<evidence type="ECO:0000313" key="2">
    <source>
        <dbReference type="Proteomes" id="UP000001876"/>
    </source>
</evidence>
<dbReference type="EMBL" id="GG663742">
    <property type="protein sequence ID" value="EEH55572.1"/>
    <property type="molecule type" value="Genomic_DNA"/>
</dbReference>
<organism evidence="2">
    <name type="scientific">Micromonas pusilla (strain CCMP1545)</name>
    <name type="common">Picoplanktonic green alga</name>
    <dbReference type="NCBI Taxonomy" id="564608"/>
    <lineage>
        <taxon>Eukaryota</taxon>
        <taxon>Viridiplantae</taxon>
        <taxon>Chlorophyta</taxon>
        <taxon>Mamiellophyceae</taxon>
        <taxon>Mamiellales</taxon>
        <taxon>Mamiellaceae</taxon>
        <taxon>Micromonas</taxon>
    </lineage>
</organism>
<dbReference type="AlphaFoldDB" id="C1MY33"/>
<proteinExistence type="predicted"/>
<protein>
    <submittedName>
        <fullName evidence="1">Predicted protein</fullName>
    </submittedName>
</protein>
<dbReference type="RefSeq" id="XP_003060803.1">
    <property type="nucleotide sequence ID" value="XM_003060757.1"/>
</dbReference>
<dbReference type="GeneID" id="9686240"/>
<dbReference type="Proteomes" id="UP000001876">
    <property type="component" value="Unassembled WGS sequence"/>
</dbReference>
<dbReference type="KEGG" id="mpp:MICPUCDRAFT_60384"/>
<gene>
    <name evidence="1" type="ORF">MICPUCDRAFT_60384</name>
</gene>
<name>C1MY33_MICPC</name>
<sequence length="148" mass="16143">MRATRVKRNAKRTLTNRYSFAVNDLFSLALAGDPAESSDDVDACGGFAFALPELRELIEGGIGPLDEDALRHLEASNDGIDASWPSPFLDALEDVDAFEASVTACGGDDDDDGTSWIPRWMIDRARFDDGRCAHWSPYDRVGDVNADS</sequence>
<accession>C1MY33</accession>